<dbReference type="EMBL" id="CP021081">
    <property type="protein sequence ID" value="ASN81608.1"/>
    <property type="molecule type" value="Genomic_DNA"/>
</dbReference>
<dbReference type="PANTHER" id="PTHR43736:SF1">
    <property type="entry name" value="DIHYDRONEOPTERIN TRIPHOSPHATE DIPHOSPHATASE"/>
    <property type="match status" value="1"/>
</dbReference>
<accession>A0A221SY80</accession>
<dbReference type="GO" id="GO:0016787">
    <property type="term" value="F:hydrolase activity"/>
    <property type="evidence" value="ECO:0007669"/>
    <property type="project" value="UniProtKB-KW"/>
</dbReference>
<dbReference type="KEGG" id="dfc:DFI_11925"/>
<dbReference type="InterPro" id="IPR020084">
    <property type="entry name" value="NUDIX_hydrolase_CS"/>
</dbReference>
<dbReference type="STRING" id="317577.GCA_000419625_01541"/>
<dbReference type="Proteomes" id="UP000259030">
    <property type="component" value="Chromosome"/>
</dbReference>
<dbReference type="InterPro" id="IPR020476">
    <property type="entry name" value="Nudix_hydrolase"/>
</dbReference>
<dbReference type="PRINTS" id="PR00502">
    <property type="entry name" value="NUDIXFAMILY"/>
</dbReference>
<dbReference type="PROSITE" id="PS00893">
    <property type="entry name" value="NUDIX_BOX"/>
    <property type="match status" value="1"/>
</dbReference>
<organism evidence="5 6">
    <name type="scientific">Deinococcus ficus</name>
    <dbReference type="NCBI Taxonomy" id="317577"/>
    <lineage>
        <taxon>Bacteria</taxon>
        <taxon>Thermotogati</taxon>
        <taxon>Deinococcota</taxon>
        <taxon>Deinococci</taxon>
        <taxon>Deinococcales</taxon>
        <taxon>Deinococcaceae</taxon>
        <taxon>Deinococcus</taxon>
    </lineage>
</organism>
<evidence type="ECO:0000256" key="1">
    <source>
        <dbReference type="ARBA" id="ARBA00022801"/>
    </source>
</evidence>
<keyword evidence="1 2" id="KW-0378">Hydrolase</keyword>
<dbReference type="InterPro" id="IPR015797">
    <property type="entry name" value="NUDIX_hydrolase-like_dom_sf"/>
</dbReference>
<dbReference type="PROSITE" id="PS51462">
    <property type="entry name" value="NUDIX"/>
    <property type="match status" value="1"/>
</dbReference>
<reference evidence="5 6" key="1">
    <citation type="submission" date="2017-05" db="EMBL/GenBank/DDBJ databases">
        <title>The complete genome sequence of Deinococcus ficus isolated from the rhizosphere of the Ficus religiosa L. in Taiwan.</title>
        <authorList>
            <person name="Wu K.-M."/>
            <person name="Liao T.-L."/>
            <person name="Liu Y.-M."/>
            <person name="Young C.-C."/>
            <person name="Tsai S.-F."/>
        </authorList>
    </citation>
    <scope>NUCLEOTIDE SEQUENCE [LARGE SCALE GENOMIC DNA]</scope>
    <source>
        <strain evidence="5 6">CC-FR2-10</strain>
    </source>
</reference>
<dbReference type="PANTHER" id="PTHR43736">
    <property type="entry name" value="ADP-RIBOSE PYROPHOSPHATASE"/>
    <property type="match status" value="1"/>
</dbReference>
<feature type="domain" description="Nudix hydrolase" evidence="4">
    <location>
        <begin position="137"/>
        <end position="261"/>
    </location>
</feature>
<feature type="compositionally biased region" description="Basic residues" evidence="3">
    <location>
        <begin position="24"/>
        <end position="55"/>
    </location>
</feature>
<dbReference type="SUPFAM" id="SSF55811">
    <property type="entry name" value="Nudix"/>
    <property type="match status" value="1"/>
</dbReference>
<evidence type="ECO:0000259" key="4">
    <source>
        <dbReference type="PROSITE" id="PS51462"/>
    </source>
</evidence>
<comment type="similarity">
    <text evidence="2">Belongs to the Nudix hydrolase family.</text>
</comment>
<protein>
    <recommendedName>
        <fullName evidence="4">Nudix hydrolase domain-containing protein</fullName>
    </recommendedName>
</protein>
<dbReference type="Pfam" id="PF12535">
    <property type="entry name" value="Nudix_N"/>
    <property type="match status" value="1"/>
</dbReference>
<evidence type="ECO:0000256" key="2">
    <source>
        <dbReference type="RuleBase" id="RU003476"/>
    </source>
</evidence>
<dbReference type="AlphaFoldDB" id="A0A221SY80"/>
<dbReference type="Gene3D" id="6.10.250.1120">
    <property type="match status" value="1"/>
</dbReference>
<dbReference type="InterPro" id="IPR059176">
    <property type="entry name" value="UDP-X_N"/>
</dbReference>
<feature type="region of interest" description="Disordered" evidence="3">
    <location>
        <begin position="1"/>
        <end position="74"/>
    </location>
</feature>
<keyword evidence="6" id="KW-1185">Reference proteome</keyword>
<dbReference type="InterPro" id="IPR000086">
    <property type="entry name" value="NUDIX_hydrolase_dom"/>
</dbReference>
<evidence type="ECO:0000313" key="5">
    <source>
        <dbReference type="EMBL" id="ASN81608.1"/>
    </source>
</evidence>
<dbReference type="Pfam" id="PF00293">
    <property type="entry name" value="NUDIX"/>
    <property type="match status" value="1"/>
</dbReference>
<evidence type="ECO:0000256" key="3">
    <source>
        <dbReference type="SAM" id="MobiDB-lite"/>
    </source>
</evidence>
<dbReference type="Gene3D" id="3.90.79.10">
    <property type="entry name" value="Nucleoside Triphosphate Pyrophosphohydrolase"/>
    <property type="match status" value="1"/>
</dbReference>
<sequence>MGRPASHGGRLARGTGGAGPRRAGPVRRAVRRAGRRGAARGARRGPARGVPHRRAALSPAQPSGRAGRVTPPGPTIPLIAQELRALAISGLAYGQNPYDVDRYRRILTLSAALATLDAGVPRARVEAAYLSSLAQTTPLLAVEAVVVRGESVLLIRRTDTGLWALPGGMAEVGETPAGGAERELFEETGLRGRATRLLGVLDARFAPNRHGLHLIAPVFLLEAEGDPRPTLEAHEAAFHPWNALPPLHPGHERSLALARAALASGTPFFDAEPARTWDAQENPAGAVPGQPRHWKVRLARLLVRGGGWLFLRTGHR</sequence>
<proteinExistence type="inferred from homology"/>
<name>A0A221SY80_9DEIO</name>
<gene>
    <name evidence="5" type="ORF">DFI_11925</name>
</gene>
<evidence type="ECO:0000313" key="6">
    <source>
        <dbReference type="Proteomes" id="UP000259030"/>
    </source>
</evidence>